<dbReference type="Proteomes" id="UP000326757">
    <property type="component" value="Unassembled WGS sequence"/>
</dbReference>
<dbReference type="GO" id="GO:0009251">
    <property type="term" value="P:glucan catabolic process"/>
    <property type="evidence" value="ECO:0007669"/>
    <property type="project" value="TreeGrafter"/>
</dbReference>
<feature type="chain" id="PRO_5025062797" description="GH16 domain-containing protein" evidence="1">
    <location>
        <begin position="22"/>
        <end position="340"/>
    </location>
</feature>
<dbReference type="CDD" id="cd02181">
    <property type="entry name" value="GH16_fungal_Lam16A_glucanase"/>
    <property type="match status" value="1"/>
</dbReference>
<dbReference type="EMBL" id="VIGI01000004">
    <property type="protein sequence ID" value="KAB8301622.1"/>
    <property type="molecule type" value="Genomic_DNA"/>
</dbReference>
<feature type="signal peptide" evidence="1">
    <location>
        <begin position="1"/>
        <end position="21"/>
    </location>
</feature>
<reference evidence="3 4" key="1">
    <citation type="submission" date="2019-06" db="EMBL/GenBank/DDBJ databases">
        <title>Genome Sequence of the Brown Rot Fungal Pathogen Monilinia laxa.</title>
        <authorList>
            <person name="De Miccolis Angelini R.M."/>
            <person name="Landi L."/>
            <person name="Abate D."/>
            <person name="Pollastro S."/>
            <person name="Romanazzi G."/>
            <person name="Faretra F."/>
        </authorList>
    </citation>
    <scope>NUCLEOTIDE SEQUENCE [LARGE SCALE GENOMIC DNA]</scope>
    <source>
        <strain evidence="3 4">Mlax316</strain>
    </source>
</reference>
<dbReference type="SUPFAM" id="SSF49899">
    <property type="entry name" value="Concanavalin A-like lectins/glucanases"/>
    <property type="match status" value="1"/>
</dbReference>
<dbReference type="PROSITE" id="PS51762">
    <property type="entry name" value="GH16_2"/>
    <property type="match status" value="1"/>
</dbReference>
<feature type="domain" description="GH16" evidence="2">
    <location>
        <begin position="37"/>
        <end position="293"/>
    </location>
</feature>
<dbReference type="InterPro" id="IPR000757">
    <property type="entry name" value="Beta-glucanase-like"/>
</dbReference>
<gene>
    <name evidence="3" type="ORF">EYC80_003463</name>
</gene>
<dbReference type="AlphaFoldDB" id="A0A5N6KF47"/>
<dbReference type="Pfam" id="PF26113">
    <property type="entry name" value="GH16_XgeA"/>
    <property type="match status" value="1"/>
</dbReference>
<dbReference type="GO" id="GO:0004553">
    <property type="term" value="F:hydrolase activity, hydrolyzing O-glycosyl compounds"/>
    <property type="evidence" value="ECO:0007669"/>
    <property type="project" value="InterPro"/>
</dbReference>
<dbReference type="InterPro" id="IPR013320">
    <property type="entry name" value="ConA-like_dom_sf"/>
</dbReference>
<evidence type="ECO:0000259" key="2">
    <source>
        <dbReference type="PROSITE" id="PS51762"/>
    </source>
</evidence>
<dbReference type="InterPro" id="IPR050546">
    <property type="entry name" value="Glycosyl_Hydrlase_16"/>
</dbReference>
<evidence type="ECO:0000313" key="3">
    <source>
        <dbReference type="EMBL" id="KAB8301622.1"/>
    </source>
</evidence>
<organism evidence="3 4">
    <name type="scientific">Monilinia laxa</name>
    <name type="common">Brown rot fungus</name>
    <name type="synonym">Sclerotinia laxa</name>
    <dbReference type="NCBI Taxonomy" id="61186"/>
    <lineage>
        <taxon>Eukaryota</taxon>
        <taxon>Fungi</taxon>
        <taxon>Dikarya</taxon>
        <taxon>Ascomycota</taxon>
        <taxon>Pezizomycotina</taxon>
        <taxon>Leotiomycetes</taxon>
        <taxon>Helotiales</taxon>
        <taxon>Sclerotiniaceae</taxon>
        <taxon>Monilinia</taxon>
    </lineage>
</organism>
<dbReference type="PANTHER" id="PTHR10963:SF24">
    <property type="entry name" value="GLYCOSIDASE C21B10.07-RELATED"/>
    <property type="match status" value="1"/>
</dbReference>
<dbReference type="Gene3D" id="2.60.120.200">
    <property type="match status" value="1"/>
</dbReference>
<evidence type="ECO:0000313" key="4">
    <source>
        <dbReference type="Proteomes" id="UP000326757"/>
    </source>
</evidence>
<comment type="caution">
    <text evidence="3">The sequence shown here is derived from an EMBL/GenBank/DDBJ whole genome shotgun (WGS) entry which is preliminary data.</text>
</comment>
<sequence length="340" mass="37122">MQSLAVTLLCVFSCLVSMTSAYNLVHNYDHTNWFTSFIYESLPDPTHGNVNYVSLADAQKLGLTKIIGNQVYMGVDNTTVLSDTVNGKRNSIWVESVHEFTHGILIGDFAHMPGSDCGTWPGFWTIRNGDSPYGEMDILEGANDITQAFISLHTENSCTFKSAPSAELGTLNNGNTDCKLSNGAGCSVKSTANSYGTPFNLNGGGVYAMQWTSSFIRVWFFPRHKIPADITAAKPDPSRWDLPTANFDSANGGCNIDANFPAQTVYFDTTFCGAGAGGKAWSEWSDCPAKTGYSTCQEYVAKVPHAFDDAYWLLSIFSQENNYSPLTSKHNLPHVVSIFP</sequence>
<accession>A0A5N6KF47</accession>
<evidence type="ECO:0000256" key="1">
    <source>
        <dbReference type="SAM" id="SignalP"/>
    </source>
</evidence>
<keyword evidence="1" id="KW-0732">Signal</keyword>
<dbReference type="PANTHER" id="PTHR10963">
    <property type="entry name" value="GLYCOSYL HYDROLASE-RELATED"/>
    <property type="match status" value="1"/>
</dbReference>
<dbReference type="OrthoDB" id="192832at2759"/>
<proteinExistence type="predicted"/>
<keyword evidence="4" id="KW-1185">Reference proteome</keyword>
<protein>
    <recommendedName>
        <fullName evidence="2">GH16 domain-containing protein</fullName>
    </recommendedName>
</protein>
<name>A0A5N6KF47_MONLA</name>